<protein>
    <submittedName>
        <fullName evidence="1">Uncharacterized protein</fullName>
    </submittedName>
</protein>
<name>A0AAP0R0M7_9ROSI</name>
<sequence length="122" mass="14045">MAKSVLQTYYNMSSYRPNMAVDKYTAYNFSNITWSSYGPYFSQAPKMCWGKIRLLDHDPPPPLLLDHDPSPPRLLDHELSPMIFQVMTQVRSALDVWAPLSLPKQLARENFSLNNGEKNLIL</sequence>
<dbReference type="EMBL" id="JBCGBO010000001">
    <property type="protein sequence ID" value="KAK9229755.1"/>
    <property type="molecule type" value="Genomic_DNA"/>
</dbReference>
<dbReference type="AlphaFoldDB" id="A0AAP0R0M7"/>
<dbReference type="Proteomes" id="UP001428341">
    <property type="component" value="Unassembled WGS sequence"/>
</dbReference>
<organism evidence="1 2">
    <name type="scientific">Citrus x changshan-huyou</name>
    <dbReference type="NCBI Taxonomy" id="2935761"/>
    <lineage>
        <taxon>Eukaryota</taxon>
        <taxon>Viridiplantae</taxon>
        <taxon>Streptophyta</taxon>
        <taxon>Embryophyta</taxon>
        <taxon>Tracheophyta</taxon>
        <taxon>Spermatophyta</taxon>
        <taxon>Magnoliopsida</taxon>
        <taxon>eudicotyledons</taxon>
        <taxon>Gunneridae</taxon>
        <taxon>Pentapetalae</taxon>
        <taxon>rosids</taxon>
        <taxon>malvids</taxon>
        <taxon>Sapindales</taxon>
        <taxon>Rutaceae</taxon>
        <taxon>Aurantioideae</taxon>
        <taxon>Citrus</taxon>
    </lineage>
</organism>
<keyword evidence="2" id="KW-1185">Reference proteome</keyword>
<gene>
    <name evidence="1" type="ORF">WN944_022721</name>
</gene>
<accession>A0AAP0R0M7</accession>
<evidence type="ECO:0000313" key="2">
    <source>
        <dbReference type="Proteomes" id="UP001428341"/>
    </source>
</evidence>
<evidence type="ECO:0000313" key="1">
    <source>
        <dbReference type="EMBL" id="KAK9229755.1"/>
    </source>
</evidence>
<proteinExistence type="predicted"/>
<comment type="caution">
    <text evidence="1">The sequence shown here is derived from an EMBL/GenBank/DDBJ whole genome shotgun (WGS) entry which is preliminary data.</text>
</comment>
<reference evidence="1 2" key="1">
    <citation type="submission" date="2024-05" db="EMBL/GenBank/DDBJ databases">
        <title>Haplotype-resolved chromosome-level genome assembly of Huyou (Citrus changshanensis).</title>
        <authorList>
            <person name="Miao C."/>
            <person name="Chen W."/>
            <person name="Wu Y."/>
            <person name="Wang L."/>
            <person name="Zhao S."/>
            <person name="Grierson D."/>
            <person name="Xu C."/>
            <person name="Chen K."/>
        </authorList>
    </citation>
    <scope>NUCLEOTIDE SEQUENCE [LARGE SCALE GENOMIC DNA]</scope>
    <source>
        <strain evidence="1">01-14</strain>
        <tissue evidence="1">Leaf</tissue>
    </source>
</reference>